<feature type="compositionally biased region" description="Low complexity" evidence="1">
    <location>
        <begin position="11"/>
        <end position="22"/>
    </location>
</feature>
<feature type="compositionally biased region" description="Low complexity" evidence="1">
    <location>
        <begin position="153"/>
        <end position="163"/>
    </location>
</feature>
<feature type="region of interest" description="Disordered" evidence="1">
    <location>
        <begin position="122"/>
        <end position="176"/>
    </location>
</feature>
<dbReference type="RefSeq" id="WP_200277456.1">
    <property type="nucleotide sequence ID" value="NZ_CP066802.1"/>
</dbReference>
<proteinExistence type="predicted"/>
<evidence type="ECO:0000313" key="4">
    <source>
        <dbReference type="Proteomes" id="UP000595895"/>
    </source>
</evidence>
<reference evidence="3 4" key="1">
    <citation type="submission" date="2020-12" db="EMBL/GenBank/DDBJ databases">
        <authorList>
            <person name="Zhou J."/>
        </authorList>
    </citation>
    <scope>NUCLEOTIDE SEQUENCE [LARGE SCALE GENOMIC DNA]</scope>
    <source>
        <strain evidence="3 4">CCUG 61299</strain>
    </source>
</reference>
<dbReference type="AlphaFoldDB" id="A0A7T7MAP6"/>
<evidence type="ECO:0000256" key="2">
    <source>
        <dbReference type="SAM" id="Phobius"/>
    </source>
</evidence>
<organism evidence="3 4">
    <name type="scientific">Actinomyces weissii</name>
    <dbReference type="NCBI Taxonomy" id="675090"/>
    <lineage>
        <taxon>Bacteria</taxon>
        <taxon>Bacillati</taxon>
        <taxon>Actinomycetota</taxon>
        <taxon>Actinomycetes</taxon>
        <taxon>Actinomycetales</taxon>
        <taxon>Actinomycetaceae</taxon>
        <taxon>Actinomyces</taxon>
    </lineage>
</organism>
<dbReference type="Proteomes" id="UP000595895">
    <property type="component" value="Chromosome"/>
</dbReference>
<accession>A0A7T7MAP6</accession>
<keyword evidence="4" id="KW-1185">Reference proteome</keyword>
<feature type="compositionally biased region" description="Polar residues" evidence="1">
    <location>
        <begin position="164"/>
        <end position="176"/>
    </location>
</feature>
<protein>
    <recommendedName>
        <fullName evidence="5">Cell division protein FtsL</fullName>
    </recommendedName>
</protein>
<evidence type="ECO:0000256" key="1">
    <source>
        <dbReference type="SAM" id="MobiDB-lite"/>
    </source>
</evidence>
<keyword evidence="2" id="KW-0812">Transmembrane</keyword>
<dbReference type="EMBL" id="CP066802">
    <property type="protein sequence ID" value="QQM68030.1"/>
    <property type="molecule type" value="Genomic_DNA"/>
</dbReference>
<gene>
    <name evidence="3" type="ORF">JG540_04075</name>
</gene>
<evidence type="ECO:0008006" key="5">
    <source>
        <dbReference type="Google" id="ProtNLM"/>
    </source>
</evidence>
<keyword evidence="2" id="KW-1133">Transmembrane helix</keyword>
<sequence length="176" mass="17778">MTAQAARVLRPRGAGAASAQRPAAQARPTLSVVHALTPSRSTLPFLGLVISLLLTALGVALLLNALMARTAGDLQRTREAAAEAREASVVLQAQLDQRSSSAALSDRARSLGMVPADMPGLVDLGTGSVSGGKPAQAPKAPDPRLFGARKPESAAPAAEAPAPTDQSPAPTPGQAQ</sequence>
<name>A0A7T7MAP6_9ACTO</name>
<dbReference type="KEGG" id="awe:JG540_04075"/>
<evidence type="ECO:0000313" key="3">
    <source>
        <dbReference type="EMBL" id="QQM68030.1"/>
    </source>
</evidence>
<keyword evidence="2" id="KW-0472">Membrane</keyword>
<feature type="region of interest" description="Disordered" evidence="1">
    <location>
        <begin position="1"/>
        <end position="22"/>
    </location>
</feature>
<feature type="transmembrane region" description="Helical" evidence="2">
    <location>
        <begin position="45"/>
        <end position="68"/>
    </location>
</feature>